<dbReference type="PROSITE" id="PS00194">
    <property type="entry name" value="THIOREDOXIN_1"/>
    <property type="match status" value="2"/>
</dbReference>
<comment type="similarity">
    <text evidence="4 13">Belongs to the protein disulfide isomerase family.</text>
</comment>
<dbReference type="Pfam" id="PF13848">
    <property type="entry name" value="Thioredoxin_6"/>
    <property type="match status" value="1"/>
</dbReference>
<dbReference type="InterPro" id="IPR005792">
    <property type="entry name" value="Prot_disulphide_isomerase"/>
</dbReference>
<accession>A0A1E3NS06</accession>
<evidence type="ECO:0000256" key="6">
    <source>
        <dbReference type="ARBA" id="ARBA00022729"/>
    </source>
</evidence>
<evidence type="ECO:0000256" key="2">
    <source>
        <dbReference type="ARBA" id="ARBA00002692"/>
    </source>
</evidence>
<dbReference type="InterPro" id="IPR017937">
    <property type="entry name" value="Thioredoxin_CS"/>
</dbReference>
<evidence type="ECO:0000256" key="15">
    <source>
        <dbReference type="SAM" id="MobiDB-lite"/>
    </source>
</evidence>
<evidence type="ECO:0000313" key="17">
    <source>
        <dbReference type="EMBL" id="ODQ48488.1"/>
    </source>
</evidence>
<dbReference type="RefSeq" id="XP_019019601.1">
    <property type="nucleotide sequence ID" value="XM_019163562.1"/>
</dbReference>
<evidence type="ECO:0000313" key="18">
    <source>
        <dbReference type="Proteomes" id="UP000094455"/>
    </source>
</evidence>
<evidence type="ECO:0000259" key="16">
    <source>
        <dbReference type="PROSITE" id="PS51352"/>
    </source>
</evidence>
<feature type="domain" description="Thioredoxin" evidence="16">
    <location>
        <begin position="22"/>
        <end position="162"/>
    </location>
</feature>
<dbReference type="Pfam" id="PF00085">
    <property type="entry name" value="Thioredoxin"/>
    <property type="match status" value="2"/>
</dbReference>
<evidence type="ECO:0000256" key="5">
    <source>
        <dbReference type="ARBA" id="ARBA00012723"/>
    </source>
</evidence>
<dbReference type="PRINTS" id="PR00421">
    <property type="entry name" value="THIOREDOXIN"/>
</dbReference>
<dbReference type="OrthoDB" id="427280at2759"/>
<keyword evidence="8" id="KW-0256">Endoplasmic reticulum</keyword>
<dbReference type="GO" id="GO:0003756">
    <property type="term" value="F:protein disulfide isomerase activity"/>
    <property type="evidence" value="ECO:0007669"/>
    <property type="project" value="UniProtKB-EC"/>
</dbReference>
<evidence type="ECO:0000256" key="10">
    <source>
        <dbReference type="ARBA" id="ARBA00023235"/>
    </source>
</evidence>
<feature type="signal peptide" evidence="14">
    <location>
        <begin position="1"/>
        <end position="23"/>
    </location>
</feature>
<reference evidence="17 18" key="1">
    <citation type="journal article" date="2016" name="Proc. Natl. Acad. Sci. U.S.A.">
        <title>Comparative genomics of biotechnologically important yeasts.</title>
        <authorList>
            <person name="Riley R."/>
            <person name="Haridas S."/>
            <person name="Wolfe K.H."/>
            <person name="Lopes M.R."/>
            <person name="Hittinger C.T."/>
            <person name="Goeker M."/>
            <person name="Salamov A.A."/>
            <person name="Wisecaver J.H."/>
            <person name="Long T.M."/>
            <person name="Calvey C.H."/>
            <person name="Aerts A.L."/>
            <person name="Barry K.W."/>
            <person name="Choi C."/>
            <person name="Clum A."/>
            <person name="Coughlan A.Y."/>
            <person name="Deshpande S."/>
            <person name="Douglass A.P."/>
            <person name="Hanson S.J."/>
            <person name="Klenk H.-P."/>
            <person name="LaButti K.M."/>
            <person name="Lapidus A."/>
            <person name="Lindquist E.A."/>
            <person name="Lipzen A.M."/>
            <person name="Meier-Kolthoff J.P."/>
            <person name="Ohm R.A."/>
            <person name="Otillar R.P."/>
            <person name="Pangilinan J.L."/>
            <person name="Peng Y."/>
            <person name="Rokas A."/>
            <person name="Rosa C.A."/>
            <person name="Scheuner C."/>
            <person name="Sibirny A.A."/>
            <person name="Slot J.C."/>
            <person name="Stielow J.B."/>
            <person name="Sun H."/>
            <person name="Kurtzman C.P."/>
            <person name="Blackwell M."/>
            <person name="Grigoriev I.V."/>
            <person name="Jeffries T.W."/>
        </authorList>
    </citation>
    <scope>NUCLEOTIDE SEQUENCE [LARGE SCALE GENOMIC DNA]</scope>
    <source>
        <strain evidence="17 18">NRRL Y-2026</strain>
    </source>
</reference>
<feature type="disulfide bond" description="Redox-active" evidence="12">
    <location>
        <begin position="61"/>
        <end position="64"/>
    </location>
</feature>
<keyword evidence="10 14" id="KW-0413">Isomerase</keyword>
<dbReference type="InterPro" id="IPR005788">
    <property type="entry name" value="PDI_thioredoxin-like_dom"/>
</dbReference>
<comment type="subcellular location">
    <subcellularLocation>
        <location evidence="3">Endoplasmic reticulum lumen</location>
    </subcellularLocation>
</comment>
<dbReference type="CDD" id="cd02995">
    <property type="entry name" value="PDI_a_PDI_a'_C"/>
    <property type="match status" value="1"/>
</dbReference>
<name>A0A1E3NS06_9ASCO</name>
<dbReference type="FunFam" id="3.40.30.10:FF:000017">
    <property type="entry name" value="Protein disulfide-isomerase A4"/>
    <property type="match status" value="1"/>
</dbReference>
<keyword evidence="6 14" id="KW-0732">Signal</keyword>
<keyword evidence="9 12" id="KW-1015">Disulfide bond</keyword>
<dbReference type="GeneID" id="30180249"/>
<dbReference type="PANTHER" id="PTHR18929">
    <property type="entry name" value="PROTEIN DISULFIDE ISOMERASE"/>
    <property type="match status" value="1"/>
</dbReference>
<dbReference type="InterPro" id="IPR036249">
    <property type="entry name" value="Thioredoxin-like_sf"/>
</dbReference>
<protein>
    <recommendedName>
        <fullName evidence="5 14">Protein disulfide-isomerase</fullName>
        <ecNumber evidence="5 14">5.3.4.1</ecNumber>
    </recommendedName>
</protein>
<dbReference type="FunFam" id="3.40.30.10:FF:000139">
    <property type="entry name" value="Protein disulfide-isomerase"/>
    <property type="match status" value="1"/>
</dbReference>
<dbReference type="SUPFAM" id="SSF52833">
    <property type="entry name" value="Thioredoxin-like"/>
    <property type="match status" value="4"/>
</dbReference>
<evidence type="ECO:0000256" key="8">
    <source>
        <dbReference type="ARBA" id="ARBA00022824"/>
    </source>
</evidence>
<dbReference type="CDD" id="cd02961">
    <property type="entry name" value="PDI_a_family"/>
    <property type="match status" value="1"/>
</dbReference>
<dbReference type="InterPro" id="IPR013766">
    <property type="entry name" value="Thioredoxin_domain"/>
</dbReference>
<keyword evidence="18" id="KW-1185">Reference proteome</keyword>
<dbReference type="AlphaFoldDB" id="A0A1E3NS06"/>
<feature type="chain" id="PRO_5009027326" description="Protein disulfide-isomerase" evidence="14">
    <location>
        <begin position="24"/>
        <end position="530"/>
    </location>
</feature>
<keyword evidence="11 12" id="KW-0676">Redox-active center</keyword>
<dbReference type="NCBIfam" id="TIGR01130">
    <property type="entry name" value="ER_PDI_fam"/>
    <property type="match status" value="1"/>
</dbReference>
<dbReference type="Gene3D" id="3.40.30.10">
    <property type="entry name" value="Glutaredoxin"/>
    <property type="match status" value="4"/>
</dbReference>
<evidence type="ECO:0000256" key="11">
    <source>
        <dbReference type="ARBA" id="ARBA00023284"/>
    </source>
</evidence>
<dbReference type="PANTHER" id="PTHR18929:SF132">
    <property type="entry name" value="PROTEIN DISULFIDE-ISOMERASE A3"/>
    <property type="match status" value="1"/>
</dbReference>
<dbReference type="GO" id="GO:0034976">
    <property type="term" value="P:response to endoplasmic reticulum stress"/>
    <property type="evidence" value="ECO:0007669"/>
    <property type="project" value="TreeGrafter"/>
</dbReference>
<dbReference type="GO" id="GO:0006457">
    <property type="term" value="P:protein folding"/>
    <property type="evidence" value="ECO:0007669"/>
    <property type="project" value="TreeGrafter"/>
</dbReference>
<dbReference type="EMBL" id="KV454001">
    <property type="protein sequence ID" value="ODQ48488.1"/>
    <property type="molecule type" value="Genomic_DNA"/>
</dbReference>
<dbReference type="NCBIfam" id="TIGR01126">
    <property type="entry name" value="pdi_dom"/>
    <property type="match status" value="1"/>
</dbReference>
<evidence type="ECO:0000256" key="14">
    <source>
        <dbReference type="RuleBase" id="RU361130"/>
    </source>
</evidence>
<evidence type="ECO:0000256" key="1">
    <source>
        <dbReference type="ARBA" id="ARBA00001182"/>
    </source>
</evidence>
<gene>
    <name evidence="17" type="ORF">PICMEDRAFT_70120</name>
</gene>
<evidence type="ECO:0000256" key="13">
    <source>
        <dbReference type="RuleBase" id="RU004208"/>
    </source>
</evidence>
<dbReference type="STRING" id="763406.A0A1E3NS06"/>
<evidence type="ECO:0000256" key="7">
    <source>
        <dbReference type="ARBA" id="ARBA00022737"/>
    </source>
</evidence>
<proteinExistence type="inferred from homology"/>
<feature type="domain" description="Thioredoxin" evidence="16">
    <location>
        <begin position="319"/>
        <end position="484"/>
    </location>
</feature>
<comment type="function">
    <text evidence="2">Participates in the folding of proteins containing disulfide bonds, may be involved in glycosylation, prolyl hydroxylation and triglyceride transfer.</text>
</comment>
<dbReference type="PROSITE" id="PS51352">
    <property type="entry name" value="THIOREDOXIN_2"/>
    <property type="match status" value="2"/>
</dbReference>
<dbReference type="CDD" id="cd02981">
    <property type="entry name" value="PDI_b_family"/>
    <property type="match status" value="1"/>
</dbReference>
<keyword evidence="7" id="KW-0677">Repeat</keyword>
<evidence type="ECO:0000256" key="3">
    <source>
        <dbReference type="ARBA" id="ARBA00004319"/>
    </source>
</evidence>
<sequence length="530" mass="58422">MQFSIKAVAAILAAITNIASVSAEGATAPEDSAVVKLTEATFKDFIANNPYVLAEFFAPWCGHCKKLGPEFASAADSLVETNPDIKLAQIDCTEDRDLCAQFDIRGYPTLKVFKGEAAPPSDYAGQRQSDSIINYMVKLTLPAVQVFDDTAVLEKTVEALAEPLVLQVLPEGVEKSSSNETFYQVADKLRESFTFGTTSDPKYVAEYAKSAKKPAYVIFRNGEDAEDASVYKGKDIDEESELLIDFIDVESKPLFGEITGATYQSYTSANIPLAYYFYSTAEERDAADPFIKKLARKYRGEINFVGLDASQFGMHAQNLNMKEEFPLFVVHDLEGNKKYGIDQSTPLDNNAIAQFVQKFKAGKLEPIVKSEPIPEVQNSTVYHLVGAEHEKVVKSGKDVFVKYYAPWCGHCKRLAPIYEELADLYEGKDVVIAEIDHTLNDVESVDIKGYPTLVLFPADGSEPIYYEDARSLEAMANFIKESGSLKIDALVDEEDEEEVKETAAAETISETTEKAETTAPAAEADAHDEL</sequence>
<feature type="disulfide bond" description="Redox-active" evidence="12">
    <location>
        <begin position="408"/>
        <end position="411"/>
    </location>
</feature>
<dbReference type="EC" id="5.3.4.1" evidence="5 14"/>
<organism evidence="17 18">
    <name type="scientific">Pichia membranifaciens NRRL Y-2026</name>
    <dbReference type="NCBI Taxonomy" id="763406"/>
    <lineage>
        <taxon>Eukaryota</taxon>
        <taxon>Fungi</taxon>
        <taxon>Dikarya</taxon>
        <taxon>Ascomycota</taxon>
        <taxon>Saccharomycotina</taxon>
        <taxon>Pichiomycetes</taxon>
        <taxon>Pichiales</taxon>
        <taxon>Pichiaceae</taxon>
        <taxon>Pichia</taxon>
    </lineage>
</organism>
<evidence type="ECO:0000256" key="12">
    <source>
        <dbReference type="PIRSR" id="PIRSR605792-51"/>
    </source>
</evidence>
<dbReference type="Proteomes" id="UP000094455">
    <property type="component" value="Unassembled WGS sequence"/>
</dbReference>
<evidence type="ECO:0000256" key="4">
    <source>
        <dbReference type="ARBA" id="ARBA00006347"/>
    </source>
</evidence>
<dbReference type="GO" id="GO:0005788">
    <property type="term" value="C:endoplasmic reticulum lumen"/>
    <property type="evidence" value="ECO:0007669"/>
    <property type="project" value="UniProtKB-SubCell"/>
</dbReference>
<dbReference type="CDD" id="cd02982">
    <property type="entry name" value="PDI_b'_family"/>
    <property type="match status" value="1"/>
</dbReference>
<feature type="region of interest" description="Disordered" evidence="15">
    <location>
        <begin position="491"/>
        <end position="530"/>
    </location>
</feature>
<comment type="catalytic activity">
    <reaction evidence="1 14">
        <text>Catalyzes the rearrangement of -S-S- bonds in proteins.</text>
        <dbReference type="EC" id="5.3.4.1"/>
    </reaction>
</comment>
<evidence type="ECO:0000256" key="9">
    <source>
        <dbReference type="ARBA" id="ARBA00023157"/>
    </source>
</evidence>